<proteinExistence type="predicted"/>
<sequence length="175" mass="20062">METNQNGKFSVDLDLPYPPVQPETHRKEYAYAMLSNVGSDNSEMSAVSLYFYNSILLSPQHAAFARCFHQISIVEMHHLDIFASFAHQMGLDPRLWSVQGSRSHYWTPAYNRYPQQLPALLQNAIQGELAAIGKYRRQAETIQDANIVANLQRIIQDEEHHVRLFRSMLAEVAET</sequence>
<organism evidence="2 3">
    <name type="scientific">Evtepia gabavorous</name>
    <dbReference type="NCBI Taxonomy" id="2211183"/>
    <lineage>
        <taxon>Bacteria</taxon>
        <taxon>Bacillati</taxon>
        <taxon>Bacillota</taxon>
        <taxon>Clostridia</taxon>
        <taxon>Eubacteriales</taxon>
        <taxon>Evtepia</taxon>
    </lineage>
</organism>
<evidence type="ECO:0000313" key="3">
    <source>
        <dbReference type="Proteomes" id="UP000260649"/>
    </source>
</evidence>
<evidence type="ECO:0000313" key="2">
    <source>
        <dbReference type="EMBL" id="RFT06445.1"/>
    </source>
</evidence>
<dbReference type="GO" id="GO:0046872">
    <property type="term" value="F:metal ion binding"/>
    <property type="evidence" value="ECO:0007669"/>
    <property type="project" value="InterPro"/>
</dbReference>
<keyword evidence="3" id="KW-1185">Reference proteome</keyword>
<dbReference type="Proteomes" id="UP000260649">
    <property type="component" value="Unassembled WGS sequence"/>
</dbReference>
<gene>
    <name evidence="2" type="ORF">DV520_07420</name>
</gene>
<protein>
    <submittedName>
        <fullName evidence="2">Rubrerythrin family protein</fullName>
    </submittedName>
</protein>
<feature type="domain" description="Rubrerythrin diiron-binding" evidence="1">
    <location>
        <begin position="42"/>
        <end position="168"/>
    </location>
</feature>
<name>A0A3E2B377_9FIRM</name>
<dbReference type="SUPFAM" id="SSF47240">
    <property type="entry name" value="Ferritin-like"/>
    <property type="match status" value="1"/>
</dbReference>
<accession>A0A3E2B377</accession>
<dbReference type="Pfam" id="PF02915">
    <property type="entry name" value="Rubrerythrin"/>
    <property type="match status" value="1"/>
</dbReference>
<evidence type="ECO:0000259" key="1">
    <source>
        <dbReference type="Pfam" id="PF02915"/>
    </source>
</evidence>
<dbReference type="CDD" id="cd07908">
    <property type="entry name" value="Mn_catalase_like"/>
    <property type="match status" value="1"/>
</dbReference>
<comment type="caution">
    <text evidence="2">The sequence shown here is derived from an EMBL/GenBank/DDBJ whole genome shotgun (WGS) entry which is preliminary data.</text>
</comment>
<dbReference type="GO" id="GO:0016491">
    <property type="term" value="F:oxidoreductase activity"/>
    <property type="evidence" value="ECO:0007669"/>
    <property type="project" value="InterPro"/>
</dbReference>
<dbReference type="OrthoDB" id="9791649at2"/>
<dbReference type="InterPro" id="IPR009078">
    <property type="entry name" value="Ferritin-like_SF"/>
</dbReference>
<dbReference type="GeneID" id="97995558"/>
<dbReference type="RefSeq" id="WP_117142320.1">
    <property type="nucleotide sequence ID" value="NZ_QIML01000010.1"/>
</dbReference>
<dbReference type="EMBL" id="QQRQ01000010">
    <property type="protein sequence ID" value="RFT06445.1"/>
    <property type="molecule type" value="Genomic_DNA"/>
</dbReference>
<dbReference type="Gene3D" id="1.20.1260.10">
    <property type="match status" value="2"/>
</dbReference>
<dbReference type="InterPro" id="IPR003251">
    <property type="entry name" value="Rr_diiron-bd_dom"/>
</dbReference>
<dbReference type="AlphaFoldDB" id="A0A3E2B377"/>
<reference evidence="2 3" key="1">
    <citation type="submission" date="2018-07" db="EMBL/GenBank/DDBJ databases">
        <title>GABA Modulating Bacteria of the Human Gut Microbiota.</title>
        <authorList>
            <person name="Strandwitz P."/>
            <person name="Kim K.H."/>
            <person name="Terekhova D."/>
            <person name="Liu J.K."/>
            <person name="Sharma A."/>
            <person name="Levering J."/>
            <person name="Mcdonald D."/>
            <person name="Dietrich D."/>
            <person name="Ramadhar T.R."/>
            <person name="Lekbua A."/>
            <person name="Mroue N."/>
            <person name="Liston C."/>
            <person name="Stewart E.J."/>
            <person name="Dubin M.J."/>
            <person name="Zengler K."/>
            <person name="Knight R."/>
            <person name="Gilbert J.A."/>
            <person name="Clardy J."/>
            <person name="Lewis K."/>
        </authorList>
    </citation>
    <scope>NUCLEOTIDE SEQUENCE [LARGE SCALE GENOMIC DNA]</scope>
    <source>
        <strain evidence="2 3">KLE1738</strain>
    </source>
</reference>
<dbReference type="InterPro" id="IPR012347">
    <property type="entry name" value="Ferritin-like"/>
</dbReference>